<keyword evidence="3" id="KW-0804">Transcription</keyword>
<evidence type="ECO:0000313" key="7">
    <source>
        <dbReference type="EMBL" id="GFO85314.1"/>
    </source>
</evidence>
<dbReference type="EMBL" id="BLYI01000035">
    <property type="protein sequence ID" value="GFO85314.1"/>
    <property type="molecule type" value="Genomic_DNA"/>
</dbReference>
<dbReference type="InterPro" id="IPR036388">
    <property type="entry name" value="WH-like_DNA-bd_sf"/>
</dbReference>
<dbReference type="SUPFAM" id="SSF53697">
    <property type="entry name" value="SIS domain"/>
    <property type="match status" value="1"/>
</dbReference>
<dbReference type="RefSeq" id="WP_201311023.1">
    <property type="nucleotide sequence ID" value="NZ_BLYI01000035.1"/>
</dbReference>
<reference evidence="7" key="1">
    <citation type="submission" date="2020-06" db="EMBL/GenBank/DDBJ databases">
        <title>Characterization of fructooligosaccharide metabolism and fructooligosaccharide-degrading enzymes in human commensal butyrate producers.</title>
        <authorList>
            <person name="Tanno H."/>
            <person name="Fujii T."/>
            <person name="Hirano K."/>
            <person name="Maeno S."/>
            <person name="Tonozuka T."/>
            <person name="Sakamoto M."/>
            <person name="Ohkuma M."/>
            <person name="Tochio T."/>
            <person name="Endo A."/>
        </authorList>
    </citation>
    <scope>NUCLEOTIDE SEQUENCE</scope>
    <source>
        <strain evidence="7">JCM 17466</strain>
    </source>
</reference>
<dbReference type="Pfam" id="PF01418">
    <property type="entry name" value="HTH_6"/>
    <property type="match status" value="1"/>
</dbReference>
<keyword evidence="8" id="KW-1185">Reference proteome</keyword>
<dbReference type="InterPro" id="IPR000281">
    <property type="entry name" value="HTH_RpiR"/>
</dbReference>
<gene>
    <name evidence="7" type="ORF">ANBU17_16610</name>
</gene>
<evidence type="ECO:0000256" key="3">
    <source>
        <dbReference type="ARBA" id="ARBA00023163"/>
    </source>
</evidence>
<name>A0A916VCL0_9FIRM</name>
<dbReference type="InterPro" id="IPR035472">
    <property type="entry name" value="RpiR-like_SIS"/>
</dbReference>
<dbReference type="InterPro" id="IPR046348">
    <property type="entry name" value="SIS_dom_sf"/>
</dbReference>
<evidence type="ECO:0000256" key="4">
    <source>
        <dbReference type="SAM" id="MobiDB-lite"/>
    </source>
</evidence>
<dbReference type="SUPFAM" id="SSF46689">
    <property type="entry name" value="Homeodomain-like"/>
    <property type="match status" value="1"/>
</dbReference>
<dbReference type="AlphaFoldDB" id="A0A916VCL0"/>
<dbReference type="PANTHER" id="PTHR30514:SF10">
    <property type="entry name" value="MURR_RPIR FAMILY TRANSCRIPTIONAL REGULATOR"/>
    <property type="match status" value="1"/>
</dbReference>
<dbReference type="GO" id="GO:1901135">
    <property type="term" value="P:carbohydrate derivative metabolic process"/>
    <property type="evidence" value="ECO:0007669"/>
    <property type="project" value="InterPro"/>
</dbReference>
<feature type="domain" description="SIS" evidence="6">
    <location>
        <begin position="123"/>
        <end position="262"/>
    </location>
</feature>
<organism evidence="7 8">
    <name type="scientific">Anaerostipes butyraticus</name>
    <dbReference type="NCBI Taxonomy" id="645466"/>
    <lineage>
        <taxon>Bacteria</taxon>
        <taxon>Bacillati</taxon>
        <taxon>Bacillota</taxon>
        <taxon>Clostridia</taxon>
        <taxon>Lachnospirales</taxon>
        <taxon>Lachnospiraceae</taxon>
        <taxon>Anaerostipes</taxon>
    </lineage>
</organism>
<dbReference type="GO" id="GO:0097367">
    <property type="term" value="F:carbohydrate derivative binding"/>
    <property type="evidence" value="ECO:0007669"/>
    <property type="project" value="InterPro"/>
</dbReference>
<proteinExistence type="predicted"/>
<evidence type="ECO:0000256" key="1">
    <source>
        <dbReference type="ARBA" id="ARBA00023015"/>
    </source>
</evidence>
<dbReference type="PANTHER" id="PTHR30514">
    <property type="entry name" value="GLUCOKINASE"/>
    <property type="match status" value="1"/>
</dbReference>
<feature type="domain" description="HTH rpiR-type" evidence="5">
    <location>
        <begin position="1"/>
        <end position="75"/>
    </location>
</feature>
<dbReference type="InterPro" id="IPR009057">
    <property type="entry name" value="Homeodomain-like_sf"/>
</dbReference>
<evidence type="ECO:0000259" key="5">
    <source>
        <dbReference type="PROSITE" id="PS51071"/>
    </source>
</evidence>
<dbReference type="GO" id="GO:0003700">
    <property type="term" value="F:DNA-binding transcription factor activity"/>
    <property type="evidence" value="ECO:0007669"/>
    <property type="project" value="InterPro"/>
</dbReference>
<dbReference type="Pfam" id="PF01380">
    <property type="entry name" value="SIS"/>
    <property type="match status" value="1"/>
</dbReference>
<sequence>MILEQLREARDFTGSEQMIAEYVLKHTDSLEQLTAADLAKKAFTSKATVIRLCKKLGTKGYRDFNRKVGMEALEEKRVNALLEAEPFNENSSYEDIVQKLPSIYDSAVANTRLSLDRNVIRRVVNRIRQADKVEFYGMGITYTTARAAAFKLMTIGIESSACNGLNEHNIIVSKKKKKRVAVILSFTGSNPGMVSAAEFLREQGVYVVGMGGGKEELRAYCNEFIPIYTAKQIMSMEVIISITSANYILDVIFISLIVDNYQENVDAAVAIYKMRHGAEEEQEGRSLKKSGPKIQNRKRIKSQLWTSGPTGPFFVEKP</sequence>
<dbReference type="PROSITE" id="PS51464">
    <property type="entry name" value="SIS"/>
    <property type="match status" value="1"/>
</dbReference>
<evidence type="ECO:0000259" key="6">
    <source>
        <dbReference type="PROSITE" id="PS51464"/>
    </source>
</evidence>
<feature type="region of interest" description="Disordered" evidence="4">
    <location>
        <begin position="281"/>
        <end position="318"/>
    </location>
</feature>
<accession>A0A916VCL0</accession>
<keyword evidence="1" id="KW-0805">Transcription regulation</keyword>
<comment type="caution">
    <text evidence="7">The sequence shown here is derived from an EMBL/GenBank/DDBJ whole genome shotgun (WGS) entry which is preliminary data.</text>
</comment>
<keyword evidence="2" id="KW-0238">DNA-binding</keyword>
<dbReference type="CDD" id="cd05013">
    <property type="entry name" value="SIS_RpiR"/>
    <property type="match status" value="1"/>
</dbReference>
<dbReference type="PROSITE" id="PS51071">
    <property type="entry name" value="HTH_RPIR"/>
    <property type="match status" value="1"/>
</dbReference>
<dbReference type="InterPro" id="IPR001347">
    <property type="entry name" value="SIS_dom"/>
</dbReference>
<dbReference type="Proteomes" id="UP000613208">
    <property type="component" value="Unassembled WGS sequence"/>
</dbReference>
<dbReference type="Gene3D" id="1.10.10.10">
    <property type="entry name" value="Winged helix-like DNA-binding domain superfamily/Winged helix DNA-binding domain"/>
    <property type="match status" value="1"/>
</dbReference>
<feature type="compositionally biased region" description="Basic residues" evidence="4">
    <location>
        <begin position="287"/>
        <end position="301"/>
    </location>
</feature>
<dbReference type="Gene3D" id="3.40.50.10490">
    <property type="entry name" value="Glucose-6-phosphate isomerase like protein, domain 1"/>
    <property type="match status" value="1"/>
</dbReference>
<protein>
    <submittedName>
        <fullName evidence="7">Transcriptional regulator</fullName>
    </submittedName>
</protein>
<evidence type="ECO:0000313" key="8">
    <source>
        <dbReference type="Proteomes" id="UP000613208"/>
    </source>
</evidence>
<dbReference type="InterPro" id="IPR047640">
    <property type="entry name" value="RpiR-like"/>
</dbReference>
<evidence type="ECO:0000256" key="2">
    <source>
        <dbReference type="ARBA" id="ARBA00023125"/>
    </source>
</evidence>
<dbReference type="GO" id="GO:0003677">
    <property type="term" value="F:DNA binding"/>
    <property type="evidence" value="ECO:0007669"/>
    <property type="project" value="UniProtKB-KW"/>
</dbReference>